<keyword evidence="8" id="KW-0503">Monooxygenase</keyword>
<feature type="domain" description="Auxiliary Activity family 9 catalytic" evidence="7">
    <location>
        <begin position="16"/>
        <end position="206"/>
    </location>
</feature>
<feature type="chain" id="PRO_5026304439" description="AA9 family lytic polysaccharide monooxygenase" evidence="6">
    <location>
        <begin position="16"/>
        <end position="219"/>
    </location>
</feature>
<proteinExistence type="predicted"/>
<gene>
    <name evidence="8" type="ORF">K402DRAFT_403152</name>
</gene>
<protein>
    <recommendedName>
        <fullName evidence="5">AA9 family lytic polysaccharide monooxygenase</fullName>
        <ecNumber evidence="5">1.14.99.56</ecNumber>
    </recommendedName>
    <alternativeName>
        <fullName evidence="5">Endo-beta-1,4-glucanase</fullName>
    </alternativeName>
    <alternativeName>
        <fullName evidence="5">Glycosyl hydrolase 61 family protein</fullName>
    </alternativeName>
</protein>
<name>A0A6G1H413_9PEZI</name>
<dbReference type="Proteomes" id="UP000800041">
    <property type="component" value="Unassembled WGS sequence"/>
</dbReference>
<dbReference type="InterPro" id="IPR049892">
    <property type="entry name" value="AA9"/>
</dbReference>
<sequence>MKLSLIALAADLASAHYIFNSISVDGQKGGPGNGVRMGTSHNSPVTDLTSPELRCNIGAQNAATVVPVKAGSDITFGLDQAVYHQGPTSIYMTKVEDAKTADGSTPWFKIKDFGATFGGASQNGGSWDLTDAYTATIPKCIADGDYLLRAQQIALHNPGSPPQFYIGCAQIHVSGGGNTTPTPEVEIPGAIKATDPGLTVNIYNGFTSYEVPGPAPFTC</sequence>
<keyword evidence="5" id="KW-0136">Cellulose degradation</keyword>
<dbReference type="GO" id="GO:0030245">
    <property type="term" value="P:cellulose catabolic process"/>
    <property type="evidence" value="ECO:0007669"/>
    <property type="project" value="UniProtKB-UniRule"/>
</dbReference>
<dbReference type="OrthoDB" id="6038816at2759"/>
<keyword evidence="5" id="KW-0119">Carbohydrate metabolism</keyword>
<evidence type="ECO:0000259" key="7">
    <source>
        <dbReference type="Pfam" id="PF03443"/>
    </source>
</evidence>
<dbReference type="GO" id="GO:0005576">
    <property type="term" value="C:extracellular region"/>
    <property type="evidence" value="ECO:0007669"/>
    <property type="project" value="UniProtKB-SubCell"/>
</dbReference>
<keyword evidence="3 5" id="KW-0964">Secreted</keyword>
<evidence type="ECO:0000256" key="6">
    <source>
        <dbReference type="SAM" id="SignalP"/>
    </source>
</evidence>
<accession>A0A6G1H413</accession>
<evidence type="ECO:0000313" key="9">
    <source>
        <dbReference type="Proteomes" id="UP000800041"/>
    </source>
</evidence>
<evidence type="ECO:0000256" key="2">
    <source>
        <dbReference type="ARBA" id="ARBA00004613"/>
    </source>
</evidence>
<dbReference type="InterPro" id="IPR005103">
    <property type="entry name" value="AA9_LPMO"/>
</dbReference>
<dbReference type="CDD" id="cd21175">
    <property type="entry name" value="LPMO_AA9"/>
    <property type="match status" value="1"/>
</dbReference>
<organism evidence="8 9">
    <name type="scientific">Aulographum hederae CBS 113979</name>
    <dbReference type="NCBI Taxonomy" id="1176131"/>
    <lineage>
        <taxon>Eukaryota</taxon>
        <taxon>Fungi</taxon>
        <taxon>Dikarya</taxon>
        <taxon>Ascomycota</taxon>
        <taxon>Pezizomycotina</taxon>
        <taxon>Dothideomycetes</taxon>
        <taxon>Pleosporomycetidae</taxon>
        <taxon>Aulographales</taxon>
        <taxon>Aulographaceae</taxon>
    </lineage>
</organism>
<evidence type="ECO:0000313" key="8">
    <source>
        <dbReference type="EMBL" id="KAF1987951.1"/>
    </source>
</evidence>
<evidence type="ECO:0000256" key="1">
    <source>
        <dbReference type="ARBA" id="ARBA00001973"/>
    </source>
</evidence>
<keyword evidence="5" id="KW-0624">Polysaccharide degradation</keyword>
<comment type="catalytic activity">
    <reaction evidence="5">
        <text>[(1-&gt;4)-beta-D-glucosyl]n+m + reduced acceptor + O2 = 4-dehydro-beta-D-glucosyl-[(1-&gt;4)-beta-D-glucosyl]n-1 + [(1-&gt;4)-beta-D-glucosyl]m + acceptor + H2O.</text>
        <dbReference type="EC" id="1.14.99.56"/>
    </reaction>
</comment>
<feature type="signal peptide" evidence="6">
    <location>
        <begin position="1"/>
        <end position="15"/>
    </location>
</feature>
<dbReference type="EC" id="1.14.99.56" evidence="5"/>
<evidence type="ECO:0000256" key="4">
    <source>
        <dbReference type="ARBA" id="ARBA00023157"/>
    </source>
</evidence>
<keyword evidence="6" id="KW-0732">Signal</keyword>
<keyword evidence="4 5" id="KW-1015">Disulfide bond</keyword>
<dbReference type="Gene3D" id="2.70.50.70">
    <property type="match status" value="1"/>
</dbReference>
<dbReference type="Pfam" id="PF03443">
    <property type="entry name" value="AA9"/>
    <property type="match status" value="1"/>
</dbReference>
<dbReference type="AlphaFoldDB" id="A0A6G1H413"/>
<dbReference type="EMBL" id="ML977150">
    <property type="protein sequence ID" value="KAF1987951.1"/>
    <property type="molecule type" value="Genomic_DNA"/>
</dbReference>
<dbReference type="GO" id="GO:0008810">
    <property type="term" value="F:cellulase activity"/>
    <property type="evidence" value="ECO:0007669"/>
    <property type="project" value="UniProtKB-UniRule"/>
</dbReference>
<dbReference type="PANTHER" id="PTHR33353">
    <property type="entry name" value="PUTATIVE (AFU_ORTHOLOGUE AFUA_1G12560)-RELATED"/>
    <property type="match status" value="1"/>
</dbReference>
<reference evidence="8" key="1">
    <citation type="journal article" date="2020" name="Stud. Mycol.">
        <title>101 Dothideomycetes genomes: a test case for predicting lifestyles and emergence of pathogens.</title>
        <authorList>
            <person name="Haridas S."/>
            <person name="Albert R."/>
            <person name="Binder M."/>
            <person name="Bloem J."/>
            <person name="Labutti K."/>
            <person name="Salamov A."/>
            <person name="Andreopoulos B."/>
            <person name="Baker S."/>
            <person name="Barry K."/>
            <person name="Bills G."/>
            <person name="Bluhm B."/>
            <person name="Cannon C."/>
            <person name="Castanera R."/>
            <person name="Culley D."/>
            <person name="Daum C."/>
            <person name="Ezra D."/>
            <person name="Gonzalez J."/>
            <person name="Henrissat B."/>
            <person name="Kuo A."/>
            <person name="Liang C."/>
            <person name="Lipzen A."/>
            <person name="Lutzoni F."/>
            <person name="Magnuson J."/>
            <person name="Mondo S."/>
            <person name="Nolan M."/>
            <person name="Ohm R."/>
            <person name="Pangilinan J."/>
            <person name="Park H.-J."/>
            <person name="Ramirez L."/>
            <person name="Alfaro M."/>
            <person name="Sun H."/>
            <person name="Tritt A."/>
            <person name="Yoshinaga Y."/>
            <person name="Zwiers L.-H."/>
            <person name="Turgeon B."/>
            <person name="Goodwin S."/>
            <person name="Spatafora J."/>
            <person name="Crous P."/>
            <person name="Grigoriev I."/>
        </authorList>
    </citation>
    <scope>NUCLEOTIDE SEQUENCE</scope>
    <source>
        <strain evidence="8">CBS 113979</strain>
    </source>
</reference>
<keyword evidence="8" id="KW-0560">Oxidoreductase</keyword>
<dbReference type="GO" id="GO:0030248">
    <property type="term" value="F:cellulose binding"/>
    <property type="evidence" value="ECO:0007669"/>
    <property type="project" value="UniProtKB-UniRule"/>
</dbReference>
<comment type="domain">
    <text evidence="5">Has a modular structure: an endo-beta-1,4-glucanase catalytic module at the N-terminus, a linker rich in serines and threonines, and a C-terminal carbohydrate-binding module (CBM).</text>
</comment>
<comment type="subcellular location">
    <subcellularLocation>
        <location evidence="2 5">Secreted</location>
    </subcellularLocation>
</comment>
<dbReference type="PANTHER" id="PTHR33353:SF11">
    <property type="entry name" value="GLYCOSYLHYDROLASE FAMILY 61-7 PROTEIN"/>
    <property type="match status" value="1"/>
</dbReference>
<evidence type="ECO:0000256" key="5">
    <source>
        <dbReference type="RuleBase" id="RU368122"/>
    </source>
</evidence>
<keyword evidence="9" id="KW-1185">Reference proteome</keyword>
<evidence type="ECO:0000256" key="3">
    <source>
        <dbReference type="ARBA" id="ARBA00022525"/>
    </source>
</evidence>
<comment type="cofactor">
    <cofactor evidence="1">
        <name>Cu(2+)</name>
        <dbReference type="ChEBI" id="CHEBI:29036"/>
    </cofactor>
</comment>
<comment type="function">
    <text evidence="5">Lytic polysaccharide monooxygenase (LMPO) that depolymerizes crystalline and amorphous polysaccharides via the oxidation of scissile alpha- or beta-(1-4)-glycosidic bonds, yielding C1 and/or C4 oxidation products. Catalysis by LPMOs requires the reduction of the active-site copper from Cu(II) to Cu(I) by a reducing agent and H(2)O(2) or O(2) as a cosubstrate.</text>
</comment>
<dbReference type="GO" id="GO:0004497">
    <property type="term" value="F:monooxygenase activity"/>
    <property type="evidence" value="ECO:0007669"/>
    <property type="project" value="UniProtKB-KW"/>
</dbReference>